<feature type="region of interest" description="Disordered" evidence="1">
    <location>
        <begin position="652"/>
        <end position="676"/>
    </location>
</feature>
<feature type="region of interest" description="Disordered" evidence="1">
    <location>
        <begin position="404"/>
        <end position="454"/>
    </location>
</feature>
<dbReference type="AlphaFoldDB" id="A0AAV1FQL0"/>
<proteinExistence type="predicted"/>
<feature type="compositionally biased region" description="Polar residues" evidence="1">
    <location>
        <begin position="440"/>
        <end position="454"/>
    </location>
</feature>
<dbReference type="Proteomes" id="UP001178508">
    <property type="component" value="Chromosome 9"/>
</dbReference>
<evidence type="ECO:0000313" key="3">
    <source>
        <dbReference type="Proteomes" id="UP001178508"/>
    </source>
</evidence>
<gene>
    <name evidence="2" type="ORF">XNOV1_A018063</name>
</gene>
<sequence>MDGITDYLWQRRIQHGVRYQKSSVPFPESVRLGMEFNAALEKKETLDLSLLTNAVMLELCDFARCVSKSEAHFLFEILEFNFDLGVDGLNQVQYMSFKRRVHSRAKMTMVQLKSKPDRWKEPFSLPDLIDERALPESEQWEIRESKTFDTSVLTAGSKNSQSSEKTKSDGNVLVMKFGRVLIKLTDESFPNCQESGVSLIIRPENRPKERLQPEQLTKGILIELLEFSKVICGTQTGIVFDLVKLNFGHELNKTLYRLRVNKITERKYASQSAEEKEALLKEPFLSQSKNPRKNSKRRKNRDMDYLELENLIVPGKRRSILRDRESNETEIWLDSDLSYMCPVDSDAEMLSDVEAEPEKSISESFLVETLEKTMSSARAEESTNAEAGAGATFTLLAETSVVGESSATDESMAAEETSGTVEETRAATEETSAAGKKISASVNPSSSMEENPSAITEETLSVVIKEEEEEVFVSSVQSQLEAFDSQPDNTSLKTVSDLFSKDQNQDLDVKTPKQRLWVRRATRSKQILRSYRVNDIFASCKAIGLDFNVGSGNKQKLSLQLFTNSVMLGVLKFASAMKKSIHSLLCEILENNFNINLGDSLQKRYLTVYLMSKERSFQNHPARHTMAFLSSPCKLHNCFNMVDVTGDFQTGEEFEDRQGNPDSGASETAPFEDSDPYPFCRKIGLDLWSTDERPASQKLDLVDLTKGAAIEMFGYIRELCGNIHETVNDVLAHNFDLDLRNPETDDAKAIQKWYTKQKVVMTQHYRNKHKLQKWLEMLVPLNVRSQPHQQPTSRKSPEKQDAQDSASGRKPPAVKENVAKGKGGYRLCKNIDLDLFVDTKTKPKRKMNLGVLTRGVLVEIHQYVMRNSNRYIPTLYQILEFNFDLSSQNHRKVEFAWDIATQVLRIAGNVSRKGNYLDKVVELPFELRESSQIVCKEEPEHGYTEQDFSENSDVVFVRELKPVDIEVEIQ</sequence>
<evidence type="ECO:0000256" key="1">
    <source>
        <dbReference type="SAM" id="MobiDB-lite"/>
    </source>
</evidence>
<protein>
    <submittedName>
        <fullName evidence="2">Uncharacterized protein LOC117812601</fullName>
    </submittedName>
</protein>
<feature type="region of interest" description="Disordered" evidence="1">
    <location>
        <begin position="280"/>
        <end position="300"/>
    </location>
</feature>
<feature type="region of interest" description="Disordered" evidence="1">
    <location>
        <begin position="785"/>
        <end position="819"/>
    </location>
</feature>
<feature type="compositionally biased region" description="Polar residues" evidence="1">
    <location>
        <begin position="785"/>
        <end position="794"/>
    </location>
</feature>
<accession>A0AAV1FQL0</accession>
<keyword evidence="3" id="KW-1185">Reference proteome</keyword>
<dbReference type="EMBL" id="OY660872">
    <property type="protein sequence ID" value="CAJ1063742.1"/>
    <property type="molecule type" value="Genomic_DNA"/>
</dbReference>
<feature type="compositionally biased region" description="Basic residues" evidence="1">
    <location>
        <begin position="290"/>
        <end position="300"/>
    </location>
</feature>
<name>A0AAV1FQL0_XYRNO</name>
<organism evidence="2 3">
    <name type="scientific">Xyrichtys novacula</name>
    <name type="common">Pearly razorfish</name>
    <name type="synonym">Hemipteronotus novacula</name>
    <dbReference type="NCBI Taxonomy" id="13765"/>
    <lineage>
        <taxon>Eukaryota</taxon>
        <taxon>Metazoa</taxon>
        <taxon>Chordata</taxon>
        <taxon>Craniata</taxon>
        <taxon>Vertebrata</taxon>
        <taxon>Euteleostomi</taxon>
        <taxon>Actinopterygii</taxon>
        <taxon>Neopterygii</taxon>
        <taxon>Teleostei</taxon>
        <taxon>Neoteleostei</taxon>
        <taxon>Acanthomorphata</taxon>
        <taxon>Eupercaria</taxon>
        <taxon>Labriformes</taxon>
        <taxon>Labridae</taxon>
        <taxon>Xyrichtys</taxon>
    </lineage>
</organism>
<reference evidence="2" key="1">
    <citation type="submission" date="2023-08" db="EMBL/GenBank/DDBJ databases">
        <authorList>
            <person name="Alioto T."/>
            <person name="Alioto T."/>
            <person name="Gomez Garrido J."/>
        </authorList>
    </citation>
    <scope>NUCLEOTIDE SEQUENCE</scope>
</reference>
<evidence type="ECO:0000313" key="2">
    <source>
        <dbReference type="EMBL" id="CAJ1063742.1"/>
    </source>
</evidence>